<dbReference type="InterPro" id="IPR000305">
    <property type="entry name" value="GIY-YIG_endonuc"/>
</dbReference>
<geneLocation type="chloroplast" evidence="3"/>
<dbReference type="PROSITE" id="PS50164">
    <property type="entry name" value="GIY_YIG"/>
    <property type="match status" value="1"/>
</dbReference>
<dbReference type="SUPFAM" id="SSF82771">
    <property type="entry name" value="GIY-YIG endonuclease"/>
    <property type="match status" value="1"/>
</dbReference>
<evidence type="ECO:0000256" key="1">
    <source>
        <dbReference type="SAM" id="MobiDB-lite"/>
    </source>
</evidence>
<protein>
    <submittedName>
        <fullName evidence="3">ORF in intron</fullName>
    </submittedName>
</protein>
<proteinExistence type="predicted"/>
<dbReference type="Pfam" id="PF01541">
    <property type="entry name" value="GIY-YIG"/>
    <property type="match status" value="1"/>
</dbReference>
<reference evidence="3" key="1">
    <citation type="journal article" date="1998" name="Plant Mol. Biol.">
        <title>Characterization of rbcL group IA introns from two colonial volvocalean species (Chlorophyceae).</title>
        <authorList>
            <person name="Nozaki H."/>
            <person name="Ohta N."/>
            <person name="Yamada T."/>
            <person name="Takano H."/>
        </authorList>
    </citation>
    <scope>NUCLEOTIDE SEQUENCE</scope>
    <source>
        <strain evidence="3">UTEX 809</strain>
    </source>
</reference>
<dbReference type="InterPro" id="IPR035901">
    <property type="entry name" value="GIY-YIG_endonuc_sf"/>
</dbReference>
<organism evidence="3">
    <name type="scientific">Pleodorina californica</name>
    <dbReference type="NCBI Taxonomy" id="47285"/>
    <lineage>
        <taxon>Eukaryota</taxon>
        <taxon>Viridiplantae</taxon>
        <taxon>Chlorophyta</taxon>
        <taxon>core chlorophytes</taxon>
        <taxon>Chlorophyceae</taxon>
        <taxon>CS clade</taxon>
        <taxon>Chlamydomonadales</taxon>
        <taxon>Volvocaceae</taxon>
        <taxon>Pleodorina</taxon>
    </lineage>
</organism>
<sequence>MNCPYVVNYYFNAVNSVSTLLNGKSLRKSIVISSLGKKQAYSGLPDPDNNPRNGKKKIAPNNKKKGLNSLDNPMLRGSFSLVLTEKKMDFFDSVAKQAFMEIISHELFSVTPISEPLNTIHLTTDPGRLQNGRPGVYIIKHVEDGMCIVGQTKNLKRRFNQYTSRGTTVSPEGMNRINKNFYAAVQQAINKGLAYSQVFQRYVVYTWVDQDKKPLDIHNSLVLRNEISYLEHRLILAFFECGLCYNLNDTFPQLSHAVSLPPIPVIADTTDVSVQKSQLIAGPHKSKPFKIGGLYFYSKKNYIAFRDYLNEVERKKFLAVSSLRQKLEKNVGNLSADIRYLTPKEVLDCKKNNLFIKLDRLKKTEKAEKN</sequence>
<dbReference type="AlphaFoldDB" id="O62966"/>
<dbReference type="SMART" id="SM00465">
    <property type="entry name" value="GIYc"/>
    <property type="match status" value="1"/>
</dbReference>
<keyword evidence="3" id="KW-0934">Plastid</keyword>
<feature type="compositionally biased region" description="Basic residues" evidence="1">
    <location>
        <begin position="53"/>
        <end position="66"/>
    </location>
</feature>
<feature type="domain" description="GIY-YIG" evidence="2">
    <location>
        <begin position="132"/>
        <end position="217"/>
    </location>
</feature>
<keyword evidence="3" id="KW-0150">Chloroplast</keyword>
<evidence type="ECO:0000259" key="2">
    <source>
        <dbReference type="PROSITE" id="PS50164"/>
    </source>
</evidence>
<dbReference type="EMBL" id="AB006820">
    <property type="protein sequence ID" value="BAA28590.1"/>
    <property type="molecule type" value="Genomic_DNA"/>
</dbReference>
<dbReference type="Gene3D" id="3.40.1440.10">
    <property type="entry name" value="GIY-YIG endonuclease"/>
    <property type="match status" value="1"/>
</dbReference>
<name>O62966_9CHLO</name>
<accession>O62966</accession>
<evidence type="ECO:0000313" key="3">
    <source>
        <dbReference type="EMBL" id="BAA28590.1"/>
    </source>
</evidence>
<feature type="region of interest" description="Disordered" evidence="1">
    <location>
        <begin position="41"/>
        <end position="70"/>
    </location>
</feature>